<dbReference type="VEuPathDB" id="TrichDB:TVAGG3_0666580"/>
<dbReference type="InParanoid" id="A2ENS0"/>
<dbReference type="Proteomes" id="UP000001542">
    <property type="component" value="Unassembled WGS sequence"/>
</dbReference>
<gene>
    <name evidence="1" type="ORF">TVAG_005400</name>
</gene>
<dbReference type="KEGG" id="tva:4763553"/>
<dbReference type="OrthoDB" id="10679554at2759"/>
<accession>A2ENS0</accession>
<evidence type="ECO:0000313" key="1">
    <source>
        <dbReference type="EMBL" id="EAY05696.1"/>
    </source>
</evidence>
<dbReference type="RefSeq" id="XP_001317919.1">
    <property type="nucleotide sequence ID" value="XM_001317884.1"/>
</dbReference>
<keyword evidence="2" id="KW-1185">Reference proteome</keyword>
<protein>
    <submittedName>
        <fullName evidence="1">Uncharacterized protein</fullName>
    </submittedName>
</protein>
<reference evidence="1" key="1">
    <citation type="submission" date="2006-10" db="EMBL/GenBank/DDBJ databases">
        <authorList>
            <person name="Amadeo P."/>
            <person name="Zhao Q."/>
            <person name="Wortman J."/>
            <person name="Fraser-Liggett C."/>
            <person name="Carlton J."/>
        </authorList>
    </citation>
    <scope>NUCLEOTIDE SEQUENCE</scope>
    <source>
        <strain evidence="1">G3</strain>
    </source>
</reference>
<proteinExistence type="predicted"/>
<sequence>MKRGRKPRPIPTSVINKKKEKERIEELYYAERKRLYAGEEEFMNTYHPFEESKKGCGKKSSPLQKAIIFCMKQNNGAATEEQLLEFVRNKWDIIMKYTPRGFSMEPSLRVIRLNLVVRKKARHLFLKDPKNKDLWMLNSNLRKIPVKRTLFKSSAEEIPEENIENLASDSGNYSDSEPDSMYGSYIMNHDTFERHVEDFMRSIQTSVKIEEIANSLSKYKEKQGLFQCLPFERRIRACLVVLKSEGRVFFDELTNTWSNQKPPTKIEKPSENRYLLTDVKIQNLTIDELYEMVKNKCFVK</sequence>
<dbReference type="VEuPathDB" id="TrichDB:TVAG_005400"/>
<dbReference type="AlphaFoldDB" id="A2ENS0"/>
<dbReference type="EMBL" id="DS113442">
    <property type="protein sequence ID" value="EAY05696.1"/>
    <property type="molecule type" value="Genomic_DNA"/>
</dbReference>
<name>A2ENS0_TRIV3</name>
<organism evidence="1 2">
    <name type="scientific">Trichomonas vaginalis (strain ATCC PRA-98 / G3)</name>
    <dbReference type="NCBI Taxonomy" id="412133"/>
    <lineage>
        <taxon>Eukaryota</taxon>
        <taxon>Metamonada</taxon>
        <taxon>Parabasalia</taxon>
        <taxon>Trichomonadida</taxon>
        <taxon>Trichomonadidae</taxon>
        <taxon>Trichomonas</taxon>
    </lineage>
</organism>
<evidence type="ECO:0000313" key="2">
    <source>
        <dbReference type="Proteomes" id="UP000001542"/>
    </source>
</evidence>
<reference evidence="1" key="2">
    <citation type="journal article" date="2007" name="Science">
        <title>Draft genome sequence of the sexually transmitted pathogen Trichomonas vaginalis.</title>
        <authorList>
            <person name="Carlton J.M."/>
            <person name="Hirt R.P."/>
            <person name="Silva J.C."/>
            <person name="Delcher A.L."/>
            <person name="Schatz M."/>
            <person name="Zhao Q."/>
            <person name="Wortman J.R."/>
            <person name="Bidwell S.L."/>
            <person name="Alsmark U.C.M."/>
            <person name="Besteiro S."/>
            <person name="Sicheritz-Ponten T."/>
            <person name="Noel C.J."/>
            <person name="Dacks J.B."/>
            <person name="Foster P.G."/>
            <person name="Simillion C."/>
            <person name="Van de Peer Y."/>
            <person name="Miranda-Saavedra D."/>
            <person name="Barton G.J."/>
            <person name="Westrop G.D."/>
            <person name="Mueller S."/>
            <person name="Dessi D."/>
            <person name="Fiori P.L."/>
            <person name="Ren Q."/>
            <person name="Paulsen I."/>
            <person name="Zhang H."/>
            <person name="Bastida-Corcuera F.D."/>
            <person name="Simoes-Barbosa A."/>
            <person name="Brown M.T."/>
            <person name="Hayes R.D."/>
            <person name="Mukherjee M."/>
            <person name="Okumura C.Y."/>
            <person name="Schneider R."/>
            <person name="Smith A.J."/>
            <person name="Vanacova S."/>
            <person name="Villalvazo M."/>
            <person name="Haas B.J."/>
            <person name="Pertea M."/>
            <person name="Feldblyum T.V."/>
            <person name="Utterback T.R."/>
            <person name="Shu C.L."/>
            <person name="Osoegawa K."/>
            <person name="de Jong P.J."/>
            <person name="Hrdy I."/>
            <person name="Horvathova L."/>
            <person name="Zubacova Z."/>
            <person name="Dolezal P."/>
            <person name="Malik S.B."/>
            <person name="Logsdon J.M. Jr."/>
            <person name="Henze K."/>
            <person name="Gupta A."/>
            <person name="Wang C.C."/>
            <person name="Dunne R.L."/>
            <person name="Upcroft J.A."/>
            <person name="Upcroft P."/>
            <person name="White O."/>
            <person name="Salzberg S.L."/>
            <person name="Tang P."/>
            <person name="Chiu C.-H."/>
            <person name="Lee Y.-S."/>
            <person name="Embley T.M."/>
            <person name="Coombs G.H."/>
            <person name="Mottram J.C."/>
            <person name="Tachezy J."/>
            <person name="Fraser-Liggett C.M."/>
            <person name="Johnson P.J."/>
        </authorList>
    </citation>
    <scope>NUCLEOTIDE SEQUENCE [LARGE SCALE GENOMIC DNA]</scope>
    <source>
        <strain evidence="1">G3</strain>
    </source>
</reference>